<keyword evidence="5" id="KW-1185">Reference proteome</keyword>
<dbReference type="Proteomes" id="UP001548713">
    <property type="component" value="Unassembled WGS sequence"/>
</dbReference>
<dbReference type="Gene3D" id="3.40.1090.10">
    <property type="entry name" value="Cytosolic phospholipase A2 catalytic domain"/>
    <property type="match status" value="1"/>
</dbReference>
<gene>
    <name evidence="4" type="ORF">ABVV53_00340</name>
</gene>
<protein>
    <submittedName>
        <fullName evidence="4">Patatin-like phospholipase family protein</fullName>
    </submittedName>
</protein>
<reference evidence="4 5" key="1">
    <citation type="submission" date="2024-07" db="EMBL/GenBank/DDBJ databases">
        <title>Novosphingobium kalidii RD2P27.</title>
        <authorList>
            <person name="Sun J.-Q."/>
        </authorList>
    </citation>
    <scope>NUCLEOTIDE SEQUENCE [LARGE SCALE GENOMIC DNA]</scope>
    <source>
        <strain evidence="4 5">RD2P27</strain>
    </source>
</reference>
<evidence type="ECO:0000313" key="4">
    <source>
        <dbReference type="EMBL" id="MET1753920.1"/>
    </source>
</evidence>
<dbReference type="InterPro" id="IPR016035">
    <property type="entry name" value="Acyl_Trfase/lysoPLipase"/>
</dbReference>
<accession>A0ABV2CWE9</accession>
<proteinExistence type="predicted"/>
<dbReference type="Pfam" id="PF01734">
    <property type="entry name" value="Patatin"/>
    <property type="match status" value="1"/>
</dbReference>
<dbReference type="InterPro" id="IPR021095">
    <property type="entry name" value="DUF3734"/>
</dbReference>
<comment type="caution">
    <text evidence="4">The sequence shown here is derived from an EMBL/GenBank/DDBJ whole genome shotgun (WGS) entry which is preliminary data.</text>
</comment>
<evidence type="ECO:0000259" key="3">
    <source>
        <dbReference type="Pfam" id="PF12536"/>
    </source>
</evidence>
<organism evidence="4 5">
    <name type="scientific">Novosphingobium kalidii</name>
    <dbReference type="NCBI Taxonomy" id="3230299"/>
    <lineage>
        <taxon>Bacteria</taxon>
        <taxon>Pseudomonadati</taxon>
        <taxon>Pseudomonadota</taxon>
        <taxon>Alphaproteobacteria</taxon>
        <taxon>Sphingomonadales</taxon>
        <taxon>Sphingomonadaceae</taxon>
        <taxon>Novosphingobium</taxon>
    </lineage>
</organism>
<dbReference type="RefSeq" id="WP_353982329.1">
    <property type="nucleotide sequence ID" value="NZ_JBEWLY010000001.1"/>
</dbReference>
<dbReference type="EMBL" id="JBEWLY010000001">
    <property type="protein sequence ID" value="MET1753920.1"/>
    <property type="molecule type" value="Genomic_DNA"/>
</dbReference>
<dbReference type="SUPFAM" id="SSF52151">
    <property type="entry name" value="FabD/lysophospholipase-like"/>
    <property type="match status" value="1"/>
</dbReference>
<keyword evidence="1" id="KW-0443">Lipid metabolism</keyword>
<dbReference type="InterPro" id="IPR002641">
    <property type="entry name" value="PNPLA_dom"/>
</dbReference>
<evidence type="ECO:0000256" key="1">
    <source>
        <dbReference type="ARBA" id="ARBA00023098"/>
    </source>
</evidence>
<evidence type="ECO:0000259" key="2">
    <source>
        <dbReference type="Pfam" id="PF01734"/>
    </source>
</evidence>
<evidence type="ECO:0000313" key="5">
    <source>
        <dbReference type="Proteomes" id="UP001548713"/>
    </source>
</evidence>
<dbReference type="Pfam" id="PF12536">
    <property type="entry name" value="DUF3734"/>
    <property type="match status" value="1"/>
</dbReference>
<feature type="domain" description="DUF3734" evidence="3">
    <location>
        <begin position="228"/>
        <end position="276"/>
    </location>
</feature>
<feature type="domain" description="PNPLA" evidence="2">
    <location>
        <begin position="10"/>
        <end position="167"/>
    </location>
</feature>
<name>A0ABV2CWE9_9SPHN</name>
<sequence>MQSTVIGGNAPERRVAALQELWRIDGRGRSAADTWQPLDEARRTQAVSSAMTIGEPGWFAPRSLYGPLWNPFGNPEPSSLYDSSPLEGRLRRLVDFDLLNHGTTRFSATAVDIETGAEIVYDNRSHRFTAHHLRAIGALMPVFSPVELEGRLVGDAGLSTNLPLDVVMGARADRSVLCIAFDLLPLRSGRPESLGAVASRTQDLIFATQSRRAIAAWQAIFAERAGREAKESITLLHISYADQDREVSGKAFDFSRASASARWQAGHKDAERALAAIAAKSLPLGEPGLHAYALGSGEGDSPRLQPIDAKLGPVLA</sequence>